<evidence type="ECO:0000313" key="2">
    <source>
        <dbReference type="Proteomes" id="UP001141806"/>
    </source>
</evidence>
<name>A0A9Q0L580_9MAGN</name>
<organism evidence="1 2">
    <name type="scientific">Protea cynaroides</name>
    <dbReference type="NCBI Taxonomy" id="273540"/>
    <lineage>
        <taxon>Eukaryota</taxon>
        <taxon>Viridiplantae</taxon>
        <taxon>Streptophyta</taxon>
        <taxon>Embryophyta</taxon>
        <taxon>Tracheophyta</taxon>
        <taxon>Spermatophyta</taxon>
        <taxon>Magnoliopsida</taxon>
        <taxon>Proteales</taxon>
        <taxon>Proteaceae</taxon>
        <taxon>Protea</taxon>
    </lineage>
</organism>
<sequence length="119" mass="11714">MGSILSAGGKGLEQGGLLGVVGIADVDDAELRLAFQGLQDCTIAGDVTECGLRANLLELQPHLLGGVEGVGHIGGGSEIVVAVLPGVGDVIEKGLEEVGGKLLFCIAVGGAQIASAVIV</sequence>
<accession>A0A9Q0L580</accession>
<keyword evidence="2" id="KW-1185">Reference proteome</keyword>
<protein>
    <submittedName>
        <fullName evidence="1">Uncharacterized protein</fullName>
    </submittedName>
</protein>
<gene>
    <name evidence="1" type="ORF">NE237_032896</name>
</gene>
<reference evidence="1" key="1">
    <citation type="journal article" date="2023" name="Plant J.">
        <title>The genome of the king protea, Protea cynaroides.</title>
        <authorList>
            <person name="Chang J."/>
            <person name="Duong T.A."/>
            <person name="Schoeman C."/>
            <person name="Ma X."/>
            <person name="Roodt D."/>
            <person name="Barker N."/>
            <person name="Li Z."/>
            <person name="Van de Peer Y."/>
            <person name="Mizrachi E."/>
        </authorList>
    </citation>
    <scope>NUCLEOTIDE SEQUENCE</scope>
    <source>
        <tissue evidence="1">Young leaves</tissue>
    </source>
</reference>
<proteinExistence type="predicted"/>
<evidence type="ECO:0000313" key="1">
    <source>
        <dbReference type="EMBL" id="KAJ4982059.1"/>
    </source>
</evidence>
<dbReference type="Proteomes" id="UP001141806">
    <property type="component" value="Unassembled WGS sequence"/>
</dbReference>
<dbReference type="AlphaFoldDB" id="A0A9Q0L580"/>
<dbReference type="EMBL" id="JAMYWD010000001">
    <property type="protein sequence ID" value="KAJ4982059.1"/>
    <property type="molecule type" value="Genomic_DNA"/>
</dbReference>
<comment type="caution">
    <text evidence="1">The sequence shown here is derived from an EMBL/GenBank/DDBJ whole genome shotgun (WGS) entry which is preliminary data.</text>
</comment>